<feature type="transmembrane region" description="Helical" evidence="1">
    <location>
        <begin position="12"/>
        <end position="32"/>
    </location>
</feature>
<evidence type="ECO:0000313" key="2">
    <source>
        <dbReference type="EMBL" id="CAF0719068.1"/>
    </source>
</evidence>
<sequence length="354" mass="40563">MYLSDELPTTTSYQKVLGCGCIIGGILFFMYFQIQQKPVSFIWKPVQVWYTPEQRIKRPTYINQDHAFCGPCPADKRFSTAWQLTDLVTLISPKTPFLLNIGAGTADGGIYDPTYPLLTNFTPLFSALLIDPSTNPSHFNAYPNRSNIHIIHDYIWSETIVENILQKYNISKYFTLLKVDIDSYECSLLQSILQSGYQPQIIHTEFNPIFAPPVIFIPIYNSTTKHDWNPPLWSSSGPFYGCSLSALSKLLLSFNYTLVELDFWDVIYIKRDIVELIQVQVPLNDKVAYEYGFMSHSCFAYCRGNVKLYNEHIDGAIKTALNQSNFTKYMTNIIDLFAPVSKKTNLKHPYIISI</sequence>
<protein>
    <submittedName>
        <fullName evidence="2">Uncharacterized protein</fullName>
    </submittedName>
</protein>
<keyword evidence="1" id="KW-0472">Membrane</keyword>
<comment type="caution">
    <text evidence="2">The sequence shown here is derived from an EMBL/GenBank/DDBJ whole genome shotgun (WGS) entry which is preliminary data.</text>
</comment>
<dbReference type="OrthoDB" id="9994418at2759"/>
<accession>A0A813MEC0</accession>
<evidence type="ECO:0000256" key="1">
    <source>
        <dbReference type="SAM" id="Phobius"/>
    </source>
</evidence>
<name>A0A813MEC0_9BILA</name>
<evidence type="ECO:0000313" key="5">
    <source>
        <dbReference type="Proteomes" id="UP000663877"/>
    </source>
</evidence>
<dbReference type="AlphaFoldDB" id="A0A813MEC0"/>
<keyword evidence="1" id="KW-1133">Transmembrane helix</keyword>
<dbReference type="EMBL" id="CAJNOM010000040">
    <property type="protein sequence ID" value="CAF0890250.1"/>
    <property type="molecule type" value="Genomic_DNA"/>
</dbReference>
<reference evidence="2" key="1">
    <citation type="submission" date="2021-02" db="EMBL/GenBank/DDBJ databases">
        <authorList>
            <person name="Nowell W R."/>
        </authorList>
    </citation>
    <scope>NUCLEOTIDE SEQUENCE</scope>
</reference>
<evidence type="ECO:0000313" key="3">
    <source>
        <dbReference type="EMBL" id="CAF0890250.1"/>
    </source>
</evidence>
<organism evidence="2 5">
    <name type="scientific">Adineta steineri</name>
    <dbReference type="NCBI Taxonomy" id="433720"/>
    <lineage>
        <taxon>Eukaryota</taxon>
        <taxon>Metazoa</taxon>
        <taxon>Spiralia</taxon>
        <taxon>Gnathifera</taxon>
        <taxon>Rotifera</taxon>
        <taxon>Eurotatoria</taxon>
        <taxon>Bdelloidea</taxon>
        <taxon>Adinetida</taxon>
        <taxon>Adinetidae</taxon>
        <taxon>Adineta</taxon>
    </lineage>
</organism>
<keyword evidence="1" id="KW-0812">Transmembrane</keyword>
<proteinExistence type="predicted"/>
<dbReference type="Proteomes" id="UP000663832">
    <property type="component" value="Unassembled WGS sequence"/>
</dbReference>
<dbReference type="Proteomes" id="UP000663877">
    <property type="component" value="Unassembled WGS sequence"/>
</dbReference>
<dbReference type="EMBL" id="CAJNOI010000001">
    <property type="protein sequence ID" value="CAF0719068.1"/>
    <property type="molecule type" value="Genomic_DNA"/>
</dbReference>
<gene>
    <name evidence="2" type="ORF">BJG266_LOCUS51</name>
    <name evidence="3" type="ORF">QVE165_LOCUS8905</name>
</gene>
<evidence type="ECO:0000313" key="4">
    <source>
        <dbReference type="Proteomes" id="UP000663832"/>
    </source>
</evidence>
<keyword evidence="4" id="KW-1185">Reference proteome</keyword>